<dbReference type="FunFam" id="2.170.130.10:FF:000008">
    <property type="entry name" value="SusC/RagA family TonB-linked outer membrane protein"/>
    <property type="match status" value="1"/>
</dbReference>
<keyword evidence="3" id="KW-0675">Receptor</keyword>
<keyword evidence="1" id="KW-0732">Signal</keyword>
<dbReference type="InterPro" id="IPR012910">
    <property type="entry name" value="Plug_dom"/>
</dbReference>
<evidence type="ECO:0000259" key="2">
    <source>
        <dbReference type="Pfam" id="PF07715"/>
    </source>
</evidence>
<dbReference type="InterPro" id="IPR039426">
    <property type="entry name" value="TonB-dep_rcpt-like"/>
</dbReference>
<feature type="domain" description="TonB-dependent receptor plug" evidence="2">
    <location>
        <begin position="146"/>
        <end position="252"/>
    </location>
</feature>
<dbReference type="NCBIfam" id="TIGR04056">
    <property type="entry name" value="OMP_RagA_SusC"/>
    <property type="match status" value="1"/>
</dbReference>
<organism evidence="3">
    <name type="scientific">termite gut metagenome</name>
    <dbReference type="NCBI Taxonomy" id="433724"/>
    <lineage>
        <taxon>unclassified sequences</taxon>
        <taxon>metagenomes</taxon>
        <taxon>organismal metagenomes</taxon>
    </lineage>
</organism>
<dbReference type="SUPFAM" id="SSF56935">
    <property type="entry name" value="Porins"/>
    <property type="match status" value="1"/>
</dbReference>
<dbReference type="PROSITE" id="PS52016">
    <property type="entry name" value="TONB_DEPENDENT_REC_3"/>
    <property type="match status" value="1"/>
</dbReference>
<dbReference type="PANTHER" id="PTHR30069:SF29">
    <property type="entry name" value="HEMOGLOBIN AND HEMOGLOBIN-HAPTOGLOBIN-BINDING PROTEIN 1-RELATED"/>
    <property type="match status" value="1"/>
</dbReference>
<name>A0A5J4SE60_9ZZZZ</name>
<dbReference type="EMBL" id="SNRY01000217">
    <property type="protein sequence ID" value="KAA6344444.1"/>
    <property type="molecule type" value="Genomic_DNA"/>
</dbReference>
<sequence length="1038" mass="115179">MKKKRKQMCSSLNVIGICLRYTPIILGLSIALCTSAVVSARENGIEISQNINQQKTIQGRVIDETGEPVIGASIKIKGTNTGTITDIDGNFSFDLPAGKNEIEVSFLSYITEVITIGNNTRLNIRLRPDIQALDEVVVIGYGTVRKRDLAGSVASVKATDVIGVPTSNVMEAIQGKVAGIDIIRTSGEAGAKPQITIRGNRSINGDNSPLFIIDGIQGGAYEDLNPNDIASMDILKDASSTAIYGAQGANGVIIITTKKGEAGKVKVNYDGYWGTNSDVQYPKPLTGDAFINYRREAYRTAGLWNGSDDDIKAFSSEELQAIRDNKWINWIDLVTRTGTQQSHNVSVQSGTEKTKAFLSLGYFQEQGIFPNDEAKRYTARINVDQTINQWVKGGLYSQFAYWDKDQINKSLLSKAAVAFPLATPYDEYGNINLYPMVGRADSYSPLADYVENKAYRNEKQLNTTLNAYLEINPLKGLTYRSNLGANLGFTRSGSYYGKNSLKQTTSPSSASINNNNSYYLTWDNVITYKQAFHEIHSLGFTVLSSWTKYVSEESAASNSEQSEDSYLFYNLGAGNASLNKISSGYLGKETMSYAARAEYNLLNKYLLNASVRLDGASQLAKGNKWCVFPSISGAWIISEEAFMKEINQLDNLKLRTSWGISGNAAVEAYATQTGMQSSDSWGFGGKAAPTYKYSANAGNKDLTWEKSNTYDIGIDLGLLKRISFSVDYYHTKTTDILMKREMPTALYGVGTTMWQNIAATENNGIELSLNTINYKTKDFEWLSTITFSKDNEKITALIDGRNIIDQDDVDYSLLLDKPIKSWWNLKKLGIWQTNDTDINDYKYYGTPPKPGDIKIYDATSDKQILDDDEVYVGSNTPKWVGGFQNSFRYKGFDLSVYMFARWGQTICAKYVYGYNPAGAINTGGMQNNIFNTFDYWTPENPTNAFPRPAYNTILPTTARSLYFVDGSFFKIKTLTLGYTLPKNWLDNVQISKLRAYVTANNLFTKANSDLLMNYDPEGNGGDEMPLFKTFVVGLSVTF</sequence>
<proteinExistence type="predicted"/>
<reference evidence="3" key="1">
    <citation type="submission" date="2019-03" db="EMBL/GenBank/DDBJ databases">
        <title>Single cell metagenomics reveals metabolic interactions within the superorganism composed of flagellate Streblomastix strix and complex community of Bacteroidetes bacteria on its surface.</title>
        <authorList>
            <person name="Treitli S.C."/>
            <person name="Kolisko M."/>
            <person name="Husnik F."/>
            <person name="Keeling P."/>
            <person name="Hampl V."/>
        </authorList>
    </citation>
    <scope>NUCLEOTIDE SEQUENCE</scope>
    <source>
        <strain evidence="3">STM</strain>
    </source>
</reference>
<dbReference type="NCBIfam" id="TIGR04057">
    <property type="entry name" value="SusC_RagA_signa"/>
    <property type="match status" value="1"/>
</dbReference>
<dbReference type="Gene3D" id="2.170.130.10">
    <property type="entry name" value="TonB-dependent receptor, plug domain"/>
    <property type="match status" value="1"/>
</dbReference>
<dbReference type="GO" id="GO:0044718">
    <property type="term" value="P:siderophore transmembrane transport"/>
    <property type="evidence" value="ECO:0007669"/>
    <property type="project" value="TreeGrafter"/>
</dbReference>
<evidence type="ECO:0000256" key="1">
    <source>
        <dbReference type="ARBA" id="ARBA00022729"/>
    </source>
</evidence>
<accession>A0A5J4SE60</accession>
<dbReference type="InterPro" id="IPR023996">
    <property type="entry name" value="TonB-dep_OMP_SusC/RagA"/>
</dbReference>
<dbReference type="Gene3D" id="2.60.40.1120">
    <property type="entry name" value="Carboxypeptidase-like, regulatory domain"/>
    <property type="match status" value="1"/>
</dbReference>
<dbReference type="Pfam" id="PF13715">
    <property type="entry name" value="CarbopepD_reg_2"/>
    <property type="match status" value="1"/>
</dbReference>
<dbReference type="GO" id="GO:0015344">
    <property type="term" value="F:siderophore uptake transmembrane transporter activity"/>
    <property type="evidence" value="ECO:0007669"/>
    <property type="project" value="TreeGrafter"/>
</dbReference>
<dbReference type="PANTHER" id="PTHR30069">
    <property type="entry name" value="TONB-DEPENDENT OUTER MEMBRANE RECEPTOR"/>
    <property type="match status" value="1"/>
</dbReference>
<evidence type="ECO:0000313" key="3">
    <source>
        <dbReference type="EMBL" id="KAA6344444.1"/>
    </source>
</evidence>
<dbReference type="InterPro" id="IPR008969">
    <property type="entry name" value="CarboxyPept-like_regulatory"/>
</dbReference>
<gene>
    <name evidence="3" type="ORF">EZS27_007929</name>
</gene>
<dbReference type="InterPro" id="IPR037066">
    <property type="entry name" value="Plug_dom_sf"/>
</dbReference>
<protein>
    <submittedName>
        <fullName evidence="3">TonB-dependent receptor SusC</fullName>
    </submittedName>
</protein>
<dbReference type="AlphaFoldDB" id="A0A5J4SE60"/>
<dbReference type="FunFam" id="2.60.40.1120:FF:000003">
    <property type="entry name" value="Outer membrane protein Omp121"/>
    <property type="match status" value="1"/>
</dbReference>
<comment type="caution">
    <text evidence="3">The sequence shown here is derived from an EMBL/GenBank/DDBJ whole genome shotgun (WGS) entry which is preliminary data.</text>
</comment>
<dbReference type="InterPro" id="IPR023997">
    <property type="entry name" value="TonB-dep_OMP_SusC/RagA_CS"/>
</dbReference>
<dbReference type="SUPFAM" id="SSF49464">
    <property type="entry name" value="Carboxypeptidase regulatory domain-like"/>
    <property type="match status" value="1"/>
</dbReference>
<dbReference type="Pfam" id="PF07715">
    <property type="entry name" value="Plug"/>
    <property type="match status" value="1"/>
</dbReference>